<dbReference type="Proteomes" id="UP001499967">
    <property type="component" value="Unassembled WGS sequence"/>
</dbReference>
<reference evidence="1 2" key="1">
    <citation type="journal article" date="2019" name="Int. J. Syst. Evol. Microbiol.">
        <title>The Global Catalogue of Microorganisms (GCM) 10K type strain sequencing project: providing services to taxonomists for standard genome sequencing and annotation.</title>
        <authorList>
            <consortium name="The Broad Institute Genomics Platform"/>
            <consortium name="The Broad Institute Genome Sequencing Center for Infectious Disease"/>
            <person name="Wu L."/>
            <person name="Ma J."/>
        </authorList>
    </citation>
    <scope>NUCLEOTIDE SEQUENCE [LARGE SCALE GENOMIC DNA]</scope>
    <source>
        <strain evidence="1 2">JCM 11117</strain>
    </source>
</reference>
<gene>
    <name evidence="1" type="ORF">GCM10009559_55240</name>
</gene>
<sequence>MSTESEAPDRADHRSAAIADLFDALEGLMIHYGALPDAERAARRAADADRITGEVARHLEVARRRIAASARP</sequence>
<comment type="caution">
    <text evidence="1">The sequence shown here is derived from an EMBL/GenBank/DDBJ whole genome shotgun (WGS) entry which is preliminary data.</text>
</comment>
<evidence type="ECO:0000313" key="2">
    <source>
        <dbReference type="Proteomes" id="UP001499967"/>
    </source>
</evidence>
<accession>A0ABN1N7Q0</accession>
<protein>
    <submittedName>
        <fullName evidence="1">Uncharacterized protein</fullName>
    </submittedName>
</protein>
<organism evidence="1 2">
    <name type="scientific">Pseudonocardia zijingensis</name>
    <dbReference type="NCBI Taxonomy" id="153376"/>
    <lineage>
        <taxon>Bacteria</taxon>
        <taxon>Bacillati</taxon>
        <taxon>Actinomycetota</taxon>
        <taxon>Actinomycetes</taxon>
        <taxon>Pseudonocardiales</taxon>
        <taxon>Pseudonocardiaceae</taxon>
        <taxon>Pseudonocardia</taxon>
    </lineage>
</organism>
<dbReference type="RefSeq" id="WP_343944528.1">
    <property type="nucleotide sequence ID" value="NZ_BAAAHP010000174.1"/>
</dbReference>
<evidence type="ECO:0000313" key="1">
    <source>
        <dbReference type="EMBL" id="GAA0896519.1"/>
    </source>
</evidence>
<proteinExistence type="predicted"/>
<dbReference type="EMBL" id="BAAAHP010000174">
    <property type="protein sequence ID" value="GAA0896519.1"/>
    <property type="molecule type" value="Genomic_DNA"/>
</dbReference>
<name>A0ABN1N7Q0_9PSEU</name>
<keyword evidence="2" id="KW-1185">Reference proteome</keyword>